<dbReference type="PANTHER" id="PTHR14096:SF57">
    <property type="entry name" value="APOLIPOPROTEIN L4"/>
    <property type="match status" value="1"/>
</dbReference>
<name>A0A672HLG2_SALFA</name>
<keyword evidence="3" id="KW-0812">Transmembrane</keyword>
<dbReference type="Ensembl" id="ENSSFAT00005031195.1">
    <property type="protein sequence ID" value="ENSSFAP00005030098.1"/>
    <property type="gene ID" value="ENSSFAG00005015279.1"/>
</dbReference>
<evidence type="ECO:0000313" key="4">
    <source>
        <dbReference type="Ensembl" id="ENSSFAP00005030098.1"/>
    </source>
</evidence>
<dbReference type="GO" id="GO:0042157">
    <property type="term" value="P:lipoprotein metabolic process"/>
    <property type="evidence" value="ECO:0007669"/>
    <property type="project" value="InterPro"/>
</dbReference>
<proteinExistence type="inferred from homology"/>
<reference evidence="4" key="2">
    <citation type="submission" date="2025-08" db="UniProtKB">
        <authorList>
            <consortium name="Ensembl"/>
        </authorList>
    </citation>
    <scope>IDENTIFICATION</scope>
</reference>
<feature type="region of interest" description="Disordered" evidence="2">
    <location>
        <begin position="546"/>
        <end position="580"/>
    </location>
</feature>
<dbReference type="Proteomes" id="UP000472267">
    <property type="component" value="Chromosome 4"/>
</dbReference>
<dbReference type="GO" id="GO:0016020">
    <property type="term" value="C:membrane"/>
    <property type="evidence" value="ECO:0007669"/>
    <property type="project" value="TreeGrafter"/>
</dbReference>
<dbReference type="InParanoid" id="A0A672HLG2"/>
<evidence type="ECO:0000256" key="2">
    <source>
        <dbReference type="SAM" id="MobiDB-lite"/>
    </source>
</evidence>
<dbReference type="PANTHER" id="PTHR14096">
    <property type="entry name" value="APOLIPOPROTEIN L"/>
    <property type="match status" value="1"/>
</dbReference>
<evidence type="ECO:0000313" key="5">
    <source>
        <dbReference type="Proteomes" id="UP000472267"/>
    </source>
</evidence>
<reference evidence="4" key="1">
    <citation type="submission" date="2019-06" db="EMBL/GenBank/DDBJ databases">
        <authorList>
            <consortium name="Wellcome Sanger Institute Data Sharing"/>
        </authorList>
    </citation>
    <scope>NUCLEOTIDE SEQUENCE [LARGE SCALE GENOMIC DNA]</scope>
</reference>
<evidence type="ECO:0000256" key="1">
    <source>
        <dbReference type="ARBA" id="ARBA00010090"/>
    </source>
</evidence>
<evidence type="ECO:0000256" key="3">
    <source>
        <dbReference type="SAM" id="Phobius"/>
    </source>
</evidence>
<protein>
    <submittedName>
        <fullName evidence="4">Apolipoprotein L2-like</fullName>
    </submittedName>
</protein>
<comment type="similarity">
    <text evidence="1">Belongs to the apolipoprotein L family.</text>
</comment>
<dbReference type="FunCoup" id="A0A672HLG2">
    <property type="interactions" value="94"/>
</dbReference>
<dbReference type="AlphaFoldDB" id="A0A672HLG2"/>
<feature type="compositionally biased region" description="Acidic residues" evidence="2">
    <location>
        <begin position="563"/>
        <end position="580"/>
    </location>
</feature>
<feature type="transmembrane region" description="Helical" evidence="3">
    <location>
        <begin position="325"/>
        <end position="346"/>
    </location>
</feature>
<feature type="transmembrane region" description="Helical" evidence="3">
    <location>
        <begin position="296"/>
        <end position="319"/>
    </location>
</feature>
<dbReference type="InterPro" id="IPR008405">
    <property type="entry name" value="ApoL"/>
</dbReference>
<dbReference type="GO" id="GO:0006869">
    <property type="term" value="P:lipid transport"/>
    <property type="evidence" value="ECO:0007669"/>
    <property type="project" value="InterPro"/>
</dbReference>
<keyword evidence="3" id="KW-0472">Membrane</keyword>
<keyword evidence="3" id="KW-1133">Transmembrane helix</keyword>
<sequence length="580" mass="64671">MSANSEDLQVALLEYTKDTLTYIHTVRTFCEMSSKWKQFRETEVEMLKDIKDRAEKLEPNLRDVTQSENKGKAFQQYMKKTFNSSFVDRQRTELEGELTELLKDVLQVLKEISSFLEAVEKLASTSLEVFTENKLLHLPRDVTLNHFQVVVLAANAICPLVLDFKIDMDPFFLPRLQNVEVLAHQLEKYIQTISNICEKFGKSCFSDFDLETVGETVVDLSARLPEEDIQRMLDHINQLAEIRNDPHFRMAFLFQQKPGEHFITEFKNRQPGMLTFLKELEETAVQLDRMNMGARISAVAGSSVGVVGGILSIVGLALMPITAGVSLSLILAGTGLGVTSGVNSMVTTATEMGVNNTQQKKAKNTFKSFMEDVQRLQACVDETKCQIDSKLGVNQREVGRAVFKIIREGYAVKRGIDSIVKDASVLLKSQQAAAGAGKVLAQEGKALSSIPRVASDVPDIGQAAAKSSLALTKTARAGFITLNALFLGMDVFTICKTSMDLAKGSETQVSKLIRARAALWSSVMDSWQKMSDSLVQGLETLEEKEAVLETPFYPETEMKEQKETEEEEQSEEEEKPQDQM</sequence>
<organism evidence="4 5">
    <name type="scientific">Salarias fasciatus</name>
    <name type="common">Jewelled blenny</name>
    <name type="synonym">Blennius fasciatus</name>
    <dbReference type="NCBI Taxonomy" id="181472"/>
    <lineage>
        <taxon>Eukaryota</taxon>
        <taxon>Metazoa</taxon>
        <taxon>Chordata</taxon>
        <taxon>Craniata</taxon>
        <taxon>Vertebrata</taxon>
        <taxon>Euteleostomi</taxon>
        <taxon>Actinopterygii</taxon>
        <taxon>Neopterygii</taxon>
        <taxon>Teleostei</taxon>
        <taxon>Neoteleostei</taxon>
        <taxon>Acanthomorphata</taxon>
        <taxon>Ovalentaria</taxon>
        <taxon>Blenniimorphae</taxon>
        <taxon>Blenniiformes</taxon>
        <taxon>Blennioidei</taxon>
        <taxon>Blenniidae</taxon>
        <taxon>Salariinae</taxon>
        <taxon>Salarias</taxon>
    </lineage>
</organism>
<gene>
    <name evidence="4" type="primary">LOC115387040</name>
</gene>
<dbReference type="GO" id="GO:0008289">
    <property type="term" value="F:lipid binding"/>
    <property type="evidence" value="ECO:0007669"/>
    <property type="project" value="InterPro"/>
</dbReference>
<reference evidence="4" key="3">
    <citation type="submission" date="2025-09" db="UniProtKB">
        <authorList>
            <consortium name="Ensembl"/>
        </authorList>
    </citation>
    <scope>IDENTIFICATION</scope>
</reference>
<dbReference type="GO" id="GO:0005576">
    <property type="term" value="C:extracellular region"/>
    <property type="evidence" value="ECO:0007669"/>
    <property type="project" value="InterPro"/>
</dbReference>
<accession>A0A672HLG2</accession>
<keyword evidence="5" id="KW-1185">Reference proteome</keyword>
<dbReference type="Pfam" id="PF05461">
    <property type="entry name" value="ApoL"/>
    <property type="match status" value="1"/>
</dbReference>